<proteinExistence type="predicted"/>
<dbReference type="EMBL" id="CAUEEQ010021386">
    <property type="protein sequence ID" value="CAJ0943554.1"/>
    <property type="molecule type" value="Genomic_DNA"/>
</dbReference>
<feature type="domain" description="COMM" evidence="1">
    <location>
        <begin position="61"/>
        <end position="128"/>
    </location>
</feature>
<sequence length="128" mass="14511">MKRVLTFPGALRRSLKSEDLQSDLIVLGLDEEKARIFAKEWSSDAPALMRLAVGRTLGINQLVDMEWKFGVTAASSELEKAGTIFLQLKMIIKKGNQLEPVYVELTLPQFYSFLHEMERAKSSLECFT</sequence>
<reference evidence="2" key="1">
    <citation type="submission" date="2023-07" db="EMBL/GenBank/DDBJ databases">
        <authorList>
            <person name="Stuckert A."/>
        </authorList>
    </citation>
    <scope>NUCLEOTIDE SEQUENCE</scope>
</reference>
<dbReference type="PANTHER" id="PTHR16231">
    <property type="entry name" value="COMM DOMAIN-CONTAINING PROTEIN 4-8 FAMILY MEMBER"/>
    <property type="match status" value="1"/>
</dbReference>
<name>A0ABN9LJL4_9NEOB</name>
<keyword evidence="3" id="KW-1185">Reference proteome</keyword>
<dbReference type="InterPro" id="IPR047155">
    <property type="entry name" value="COMMD4/6/7/8"/>
</dbReference>
<evidence type="ECO:0000259" key="1">
    <source>
        <dbReference type="PROSITE" id="PS51269"/>
    </source>
</evidence>
<dbReference type="PANTHER" id="PTHR16231:SF2">
    <property type="entry name" value="COMM DOMAIN-CONTAINING PROTEIN 7"/>
    <property type="match status" value="1"/>
</dbReference>
<gene>
    <name evidence="2" type="ORF">RIMI_LOCUS10041779</name>
</gene>
<evidence type="ECO:0000313" key="2">
    <source>
        <dbReference type="EMBL" id="CAJ0943554.1"/>
    </source>
</evidence>
<dbReference type="Pfam" id="PF07258">
    <property type="entry name" value="COMM_domain"/>
    <property type="match status" value="1"/>
</dbReference>
<protein>
    <recommendedName>
        <fullName evidence="1">COMM domain-containing protein</fullName>
    </recommendedName>
</protein>
<dbReference type="InterPro" id="IPR017920">
    <property type="entry name" value="COMM"/>
</dbReference>
<dbReference type="PROSITE" id="PS51269">
    <property type="entry name" value="COMM"/>
    <property type="match status" value="1"/>
</dbReference>
<evidence type="ECO:0000313" key="3">
    <source>
        <dbReference type="Proteomes" id="UP001176940"/>
    </source>
</evidence>
<accession>A0ABN9LJL4</accession>
<organism evidence="2 3">
    <name type="scientific">Ranitomeya imitator</name>
    <name type="common">mimic poison frog</name>
    <dbReference type="NCBI Taxonomy" id="111125"/>
    <lineage>
        <taxon>Eukaryota</taxon>
        <taxon>Metazoa</taxon>
        <taxon>Chordata</taxon>
        <taxon>Craniata</taxon>
        <taxon>Vertebrata</taxon>
        <taxon>Euteleostomi</taxon>
        <taxon>Amphibia</taxon>
        <taxon>Batrachia</taxon>
        <taxon>Anura</taxon>
        <taxon>Neobatrachia</taxon>
        <taxon>Hyloidea</taxon>
        <taxon>Dendrobatidae</taxon>
        <taxon>Dendrobatinae</taxon>
        <taxon>Ranitomeya</taxon>
    </lineage>
</organism>
<dbReference type="Proteomes" id="UP001176940">
    <property type="component" value="Unassembled WGS sequence"/>
</dbReference>
<comment type="caution">
    <text evidence="2">The sequence shown here is derived from an EMBL/GenBank/DDBJ whole genome shotgun (WGS) entry which is preliminary data.</text>
</comment>